<proteinExistence type="predicted"/>
<evidence type="ECO:0000313" key="4">
    <source>
        <dbReference type="Proteomes" id="UP000429607"/>
    </source>
</evidence>
<evidence type="ECO:0000313" key="2">
    <source>
        <dbReference type="EMBL" id="KAE9039209.1"/>
    </source>
</evidence>
<evidence type="ECO:0000313" key="1">
    <source>
        <dbReference type="EMBL" id="KAE9034765.1"/>
    </source>
</evidence>
<name>A0A6A3N136_9STRA</name>
<keyword evidence="5" id="KW-1185">Reference proteome</keyword>
<dbReference type="EMBL" id="QXFU01000391">
    <property type="protein sequence ID" value="KAE9034765.1"/>
    <property type="molecule type" value="Genomic_DNA"/>
</dbReference>
<accession>A0A6A3N136</accession>
<evidence type="ECO:0000313" key="5">
    <source>
        <dbReference type="Proteomes" id="UP000434957"/>
    </source>
</evidence>
<evidence type="ECO:0000313" key="6">
    <source>
        <dbReference type="Proteomes" id="UP000435112"/>
    </source>
</evidence>
<comment type="caution">
    <text evidence="2">The sequence shown here is derived from an EMBL/GenBank/DDBJ whole genome shotgun (WGS) entry which is preliminary data.</text>
</comment>
<reference evidence="4 6" key="1">
    <citation type="submission" date="2018-09" db="EMBL/GenBank/DDBJ databases">
        <title>Genomic investigation of the strawberry pathogen Phytophthora fragariae indicates pathogenicity is determined by transcriptional variation in three key races.</title>
        <authorList>
            <person name="Adams T.M."/>
            <person name="Armitage A.D."/>
            <person name="Sobczyk M.K."/>
            <person name="Bates H.J."/>
            <person name="Dunwell J.M."/>
            <person name="Nellist C.F."/>
            <person name="Harrison R.J."/>
        </authorList>
    </citation>
    <scope>NUCLEOTIDE SEQUENCE [LARGE SCALE GENOMIC DNA]</scope>
    <source>
        <strain evidence="2 4">SCRP249</strain>
        <strain evidence="1 6">SCRP324</strain>
        <strain evidence="3 5">SCRP333</strain>
    </source>
</reference>
<dbReference type="EMBL" id="QXFV01000384">
    <property type="protein sequence ID" value="KAE9039209.1"/>
    <property type="molecule type" value="Genomic_DNA"/>
</dbReference>
<sequence>MASFRSLGFEKKMMASSSRCFMTALWIRCFSPSTAWISCTSRSRGCRDMTQT</sequence>
<dbReference type="EMBL" id="QXFT01000403">
    <property type="protein sequence ID" value="KAE9344922.1"/>
    <property type="molecule type" value="Genomic_DNA"/>
</dbReference>
<dbReference type="Proteomes" id="UP000434957">
    <property type="component" value="Unassembled WGS sequence"/>
</dbReference>
<protein>
    <submittedName>
        <fullName evidence="2">Uncharacterized protein</fullName>
    </submittedName>
</protein>
<organism evidence="2 4">
    <name type="scientific">Phytophthora rubi</name>
    <dbReference type="NCBI Taxonomy" id="129364"/>
    <lineage>
        <taxon>Eukaryota</taxon>
        <taxon>Sar</taxon>
        <taxon>Stramenopiles</taxon>
        <taxon>Oomycota</taxon>
        <taxon>Peronosporomycetes</taxon>
        <taxon>Peronosporales</taxon>
        <taxon>Peronosporaceae</taxon>
        <taxon>Phytophthora</taxon>
    </lineage>
</organism>
<dbReference type="Proteomes" id="UP000429607">
    <property type="component" value="Unassembled WGS sequence"/>
</dbReference>
<gene>
    <name evidence="2" type="ORF">PR001_g7612</name>
    <name evidence="1" type="ORF">PR002_g7942</name>
    <name evidence="3" type="ORF">PR003_g8212</name>
</gene>
<evidence type="ECO:0000313" key="3">
    <source>
        <dbReference type="EMBL" id="KAE9344922.1"/>
    </source>
</evidence>
<dbReference type="Proteomes" id="UP000435112">
    <property type="component" value="Unassembled WGS sequence"/>
</dbReference>
<dbReference type="AlphaFoldDB" id="A0A6A3N136"/>